<dbReference type="Gene3D" id="3.10.590.10">
    <property type="entry name" value="ph1033 like domains"/>
    <property type="match status" value="1"/>
</dbReference>
<organism evidence="4">
    <name type="scientific">Schistocephalus solidus</name>
    <name type="common">Tapeworm</name>
    <dbReference type="NCBI Taxonomy" id="70667"/>
    <lineage>
        <taxon>Eukaryota</taxon>
        <taxon>Metazoa</taxon>
        <taxon>Spiralia</taxon>
        <taxon>Lophotrochozoa</taxon>
        <taxon>Platyhelminthes</taxon>
        <taxon>Cestoda</taxon>
        <taxon>Eucestoda</taxon>
        <taxon>Diphyllobothriidea</taxon>
        <taxon>Diphyllobothriidae</taxon>
        <taxon>Schistocephalus</taxon>
    </lineage>
</organism>
<protein>
    <submittedName>
        <fullName evidence="4">YTH domain-containing protein</fullName>
    </submittedName>
</protein>
<dbReference type="Proteomes" id="UP000275846">
    <property type="component" value="Unassembled WGS sequence"/>
</dbReference>
<dbReference type="GO" id="GO:0005737">
    <property type="term" value="C:cytoplasm"/>
    <property type="evidence" value="ECO:0007669"/>
    <property type="project" value="TreeGrafter"/>
</dbReference>
<reference evidence="2 3" key="2">
    <citation type="submission" date="2018-11" db="EMBL/GenBank/DDBJ databases">
        <authorList>
            <consortium name="Pathogen Informatics"/>
        </authorList>
    </citation>
    <scope>NUCLEOTIDE SEQUENCE [LARGE SCALE GENOMIC DNA]</scope>
    <source>
        <strain evidence="2 3">NST_G2</strain>
    </source>
</reference>
<proteinExistence type="predicted"/>
<reference evidence="4" key="1">
    <citation type="submission" date="2016-06" db="UniProtKB">
        <authorList>
            <consortium name="WormBaseParasite"/>
        </authorList>
    </citation>
    <scope>IDENTIFICATION</scope>
</reference>
<dbReference type="AlphaFoldDB" id="A0A183SAD1"/>
<dbReference type="PROSITE" id="PS50882">
    <property type="entry name" value="YTH"/>
    <property type="match status" value="1"/>
</dbReference>
<name>A0A183SAD1_SCHSO</name>
<keyword evidence="3" id="KW-1185">Reference proteome</keyword>
<dbReference type="PANTHER" id="PTHR12357">
    <property type="entry name" value="YTH YT521-B HOMOLOGY DOMAIN-CONTAINING"/>
    <property type="match status" value="1"/>
</dbReference>
<dbReference type="InterPro" id="IPR007275">
    <property type="entry name" value="YTH_domain"/>
</dbReference>
<dbReference type="InterPro" id="IPR045168">
    <property type="entry name" value="YTH_prot"/>
</dbReference>
<sequence>MHVMQSIRHGVWCSTPAGNDCLNKAFLSTHPQSFSDANTSYSAENSGDVIGYEGSSLTAAGGGGGANVSPVGGPGNAAVAAANMPQPPGRVILFFSVNSSGCFCGVAEMISPVNKLKHLNIWQDSRWRGAFDVRWIYAKVAAPSQLHLPQHGVDAEDSGPLQDFRFRDPNPEAESLPSQLRYSVEVAQM</sequence>
<gene>
    <name evidence="2" type="ORF">SSLN_LOCUS1179</name>
</gene>
<dbReference type="GO" id="GO:0003729">
    <property type="term" value="F:mRNA binding"/>
    <property type="evidence" value="ECO:0007669"/>
    <property type="project" value="TreeGrafter"/>
</dbReference>
<dbReference type="GO" id="GO:0061157">
    <property type="term" value="P:mRNA destabilization"/>
    <property type="evidence" value="ECO:0007669"/>
    <property type="project" value="TreeGrafter"/>
</dbReference>
<accession>A0A183SAD1</accession>
<evidence type="ECO:0000259" key="1">
    <source>
        <dbReference type="PROSITE" id="PS50882"/>
    </source>
</evidence>
<dbReference type="PANTHER" id="PTHR12357:SF89">
    <property type="entry name" value="YTH DOMAIN-CONTAINING FAMILY PROTEIN"/>
    <property type="match status" value="1"/>
</dbReference>
<dbReference type="STRING" id="70667.A0A183SAD1"/>
<dbReference type="CDD" id="cd21134">
    <property type="entry name" value="YTH"/>
    <property type="match status" value="1"/>
</dbReference>
<dbReference type="WBParaSite" id="SSLN_0000122801-mRNA-1">
    <property type="protein sequence ID" value="SSLN_0000122801-mRNA-1"/>
    <property type="gene ID" value="SSLN_0000122801"/>
</dbReference>
<feature type="domain" description="YTH" evidence="1">
    <location>
        <begin position="1"/>
        <end position="180"/>
    </location>
</feature>
<dbReference type="Pfam" id="PF04146">
    <property type="entry name" value="YTH"/>
    <property type="match status" value="1"/>
</dbReference>
<evidence type="ECO:0000313" key="2">
    <source>
        <dbReference type="EMBL" id="VDL87111.1"/>
    </source>
</evidence>
<dbReference type="OrthoDB" id="306690at2759"/>
<dbReference type="EMBL" id="UYSU01001783">
    <property type="protein sequence ID" value="VDL87111.1"/>
    <property type="molecule type" value="Genomic_DNA"/>
</dbReference>
<evidence type="ECO:0000313" key="3">
    <source>
        <dbReference type="Proteomes" id="UP000275846"/>
    </source>
</evidence>
<evidence type="ECO:0000313" key="4">
    <source>
        <dbReference type="WBParaSite" id="SSLN_0000122801-mRNA-1"/>
    </source>
</evidence>